<feature type="compositionally biased region" description="Low complexity" evidence="1">
    <location>
        <begin position="69"/>
        <end position="84"/>
    </location>
</feature>
<evidence type="ECO:0000313" key="2">
    <source>
        <dbReference type="EMBL" id="KAH7148566.1"/>
    </source>
</evidence>
<dbReference type="EMBL" id="JAGMUV010000007">
    <property type="protein sequence ID" value="KAH7148566.1"/>
    <property type="molecule type" value="Genomic_DNA"/>
</dbReference>
<evidence type="ECO:0000313" key="3">
    <source>
        <dbReference type="Proteomes" id="UP000738349"/>
    </source>
</evidence>
<feature type="region of interest" description="Disordered" evidence="1">
    <location>
        <begin position="123"/>
        <end position="144"/>
    </location>
</feature>
<gene>
    <name evidence="2" type="ORF">EDB81DRAFT_467113</name>
</gene>
<feature type="region of interest" description="Disordered" evidence="1">
    <location>
        <begin position="1"/>
        <end position="93"/>
    </location>
</feature>
<name>A0A9P9J8V6_9HYPO</name>
<organism evidence="2 3">
    <name type="scientific">Dactylonectria macrodidyma</name>
    <dbReference type="NCBI Taxonomy" id="307937"/>
    <lineage>
        <taxon>Eukaryota</taxon>
        <taxon>Fungi</taxon>
        <taxon>Dikarya</taxon>
        <taxon>Ascomycota</taxon>
        <taxon>Pezizomycotina</taxon>
        <taxon>Sordariomycetes</taxon>
        <taxon>Hypocreomycetidae</taxon>
        <taxon>Hypocreales</taxon>
        <taxon>Nectriaceae</taxon>
        <taxon>Dactylonectria</taxon>
    </lineage>
</organism>
<feature type="compositionally biased region" description="Basic and acidic residues" evidence="1">
    <location>
        <begin position="39"/>
        <end position="49"/>
    </location>
</feature>
<proteinExistence type="predicted"/>
<feature type="compositionally biased region" description="Polar residues" evidence="1">
    <location>
        <begin position="18"/>
        <end position="27"/>
    </location>
</feature>
<dbReference type="AlphaFoldDB" id="A0A9P9J8V6"/>
<evidence type="ECO:0000256" key="1">
    <source>
        <dbReference type="SAM" id="MobiDB-lite"/>
    </source>
</evidence>
<comment type="caution">
    <text evidence="2">The sequence shown here is derived from an EMBL/GenBank/DDBJ whole genome shotgun (WGS) entry which is preliminary data.</text>
</comment>
<protein>
    <submittedName>
        <fullName evidence="2">Uncharacterized protein</fullName>
    </submittedName>
</protein>
<dbReference type="Proteomes" id="UP000738349">
    <property type="component" value="Unassembled WGS sequence"/>
</dbReference>
<feature type="compositionally biased region" description="Basic and acidic residues" evidence="1">
    <location>
        <begin position="58"/>
        <end position="68"/>
    </location>
</feature>
<dbReference type="OrthoDB" id="4755921at2759"/>
<reference evidence="2" key="1">
    <citation type="journal article" date="2021" name="Nat. Commun.">
        <title>Genetic determinants of endophytism in the Arabidopsis root mycobiome.</title>
        <authorList>
            <person name="Mesny F."/>
            <person name="Miyauchi S."/>
            <person name="Thiergart T."/>
            <person name="Pickel B."/>
            <person name="Atanasova L."/>
            <person name="Karlsson M."/>
            <person name="Huettel B."/>
            <person name="Barry K.W."/>
            <person name="Haridas S."/>
            <person name="Chen C."/>
            <person name="Bauer D."/>
            <person name="Andreopoulos W."/>
            <person name="Pangilinan J."/>
            <person name="LaButti K."/>
            <person name="Riley R."/>
            <person name="Lipzen A."/>
            <person name="Clum A."/>
            <person name="Drula E."/>
            <person name="Henrissat B."/>
            <person name="Kohler A."/>
            <person name="Grigoriev I.V."/>
            <person name="Martin F.M."/>
            <person name="Hacquard S."/>
        </authorList>
    </citation>
    <scope>NUCLEOTIDE SEQUENCE</scope>
    <source>
        <strain evidence="2">MPI-CAGE-AT-0147</strain>
    </source>
</reference>
<feature type="compositionally biased region" description="Acidic residues" evidence="1">
    <location>
        <begin position="131"/>
        <end position="142"/>
    </location>
</feature>
<keyword evidence="3" id="KW-1185">Reference proteome</keyword>
<sequence length="338" mass="37496">MVVSTTRGRLLPPHVEATNISLSSASETFEDNKSASTPFDKEHSEEHHVTSKFVEAMKNPDWRRRPENTKSSTSTSSGFCTSETNDFHPQSDLEGSYSRYPSGGHLKAGRVGPWDHIAFSHRMSSHAGSEADTEPTETSESEDMGKARTYSDQWGLCGLVKQTELPEHGSNGEPMSIIELAPCWIDEGPQGLTDGSQDVSFSNMVHIQCIDPKTRALRKTPRKMPRNEQERELAAVLAATEATPPSMAAMASKCQSLGQMRMGRLPKPQTTNEKRHTLVDKPAVVPTYDARRSSMFNSKPPTTGTLQRDNPDFKKKHAAFQRMLQRLHRGANHMPKAP</sequence>
<accession>A0A9P9J8V6</accession>